<evidence type="ECO:0000256" key="2">
    <source>
        <dbReference type="ARBA" id="ARBA00022670"/>
    </source>
</evidence>
<keyword evidence="12" id="KW-0812">Transmembrane</keyword>
<keyword evidence="7" id="KW-0788">Thiol protease</keyword>
<dbReference type="SUPFAM" id="SSF52540">
    <property type="entry name" value="P-loop containing nucleoside triphosphate hydrolases"/>
    <property type="match status" value="1"/>
</dbReference>
<dbReference type="Pfam" id="PF13532">
    <property type="entry name" value="2OG-FeII_Oxy_2"/>
    <property type="match status" value="1"/>
</dbReference>
<dbReference type="InterPro" id="IPR027417">
    <property type="entry name" value="P-loop_NTPase"/>
</dbReference>
<reference evidence="14" key="1">
    <citation type="submission" date="2024-01" db="EMBL/GenBank/DDBJ databases">
        <authorList>
            <person name="Wang C."/>
            <person name="Zhu W."/>
            <person name="Wu Z."/>
            <person name="Liu L."/>
            <person name="Song J."/>
            <person name="Niu G."/>
        </authorList>
    </citation>
    <scope>NUCLEOTIDE SEQUENCE</scope>
    <source>
        <strain evidence="14">CG13</strain>
    </source>
</reference>
<evidence type="ECO:0000256" key="6">
    <source>
        <dbReference type="ARBA" id="ARBA00022801"/>
    </source>
</evidence>
<dbReference type="SUPFAM" id="SSF50494">
    <property type="entry name" value="Trypsin-like serine proteases"/>
    <property type="match status" value="1"/>
</dbReference>
<proteinExistence type="predicted"/>
<keyword evidence="10" id="KW-0175">Coiled coil</keyword>
<dbReference type="InterPro" id="IPR043502">
    <property type="entry name" value="DNA/RNA_pol_sf"/>
</dbReference>
<dbReference type="InterPro" id="IPR009003">
    <property type="entry name" value="Peptidase_S1_PA"/>
</dbReference>
<dbReference type="SUPFAM" id="SSF51197">
    <property type="entry name" value="Clavaminate synthase-like"/>
    <property type="match status" value="1"/>
</dbReference>
<dbReference type="SUPFAM" id="SSF88633">
    <property type="entry name" value="Positive stranded ssRNA viruses"/>
    <property type="match status" value="1"/>
</dbReference>
<dbReference type="InterPro" id="IPR037151">
    <property type="entry name" value="AlkB-like_sf"/>
</dbReference>
<dbReference type="PROSITE" id="PS51471">
    <property type="entry name" value="FE2OG_OXY"/>
    <property type="match status" value="1"/>
</dbReference>
<keyword evidence="12" id="KW-1133">Transmembrane helix</keyword>
<keyword evidence="3" id="KW-0808">Transferase</keyword>
<keyword evidence="8" id="KW-0946">Virion</keyword>
<dbReference type="SUPFAM" id="SSF56672">
    <property type="entry name" value="DNA/RNA polymerases"/>
    <property type="match status" value="1"/>
</dbReference>
<dbReference type="InterPro" id="IPR001205">
    <property type="entry name" value="RNA-dir_pol_C"/>
</dbReference>
<dbReference type="EMBL" id="PP097215">
    <property type="protein sequence ID" value="WZW72549.1"/>
    <property type="molecule type" value="Genomic_RNA"/>
</dbReference>
<feature type="region of interest" description="Disordered" evidence="11">
    <location>
        <begin position="1133"/>
        <end position="1154"/>
    </location>
</feature>
<evidence type="ECO:0000256" key="8">
    <source>
        <dbReference type="ARBA" id="ARBA00022844"/>
    </source>
</evidence>
<dbReference type="GO" id="GO:0044423">
    <property type="term" value="C:virion component"/>
    <property type="evidence" value="ECO:0007669"/>
    <property type="project" value="UniProtKB-KW"/>
</dbReference>
<evidence type="ECO:0000256" key="9">
    <source>
        <dbReference type="ARBA" id="ARBA00022953"/>
    </source>
</evidence>
<dbReference type="GO" id="GO:0006307">
    <property type="term" value="P:DNA alkylation repair"/>
    <property type="evidence" value="ECO:0007669"/>
    <property type="project" value="InterPro"/>
</dbReference>
<dbReference type="PANTHER" id="PTHR31212:SF4">
    <property type="entry name" value="ALPHA-KETOGLUTARATE-DEPENDENT DIOXYGENASE ALKB HOMOLOG 3"/>
    <property type="match status" value="1"/>
</dbReference>
<dbReference type="GO" id="GO:0006351">
    <property type="term" value="P:DNA-templated transcription"/>
    <property type="evidence" value="ECO:0007669"/>
    <property type="project" value="InterPro"/>
</dbReference>
<protein>
    <recommendedName>
        <fullName evidence="13">Fe2OG dioxygenase domain-containing protein</fullName>
    </recommendedName>
</protein>
<dbReference type="InterPro" id="IPR043128">
    <property type="entry name" value="Rev_trsase/Diguanyl_cyclase"/>
</dbReference>
<dbReference type="GO" id="GO:0051213">
    <property type="term" value="F:dioxygenase activity"/>
    <property type="evidence" value="ECO:0007669"/>
    <property type="project" value="InterPro"/>
</dbReference>
<dbReference type="CDD" id="cd23169">
    <property type="entry name" value="ps-ssRNAv-Picornavirales"/>
    <property type="match status" value="1"/>
</dbReference>
<keyword evidence="4" id="KW-0548">Nucleotidyltransferase</keyword>
<dbReference type="InterPro" id="IPR032854">
    <property type="entry name" value="ALKBH3"/>
</dbReference>
<evidence type="ECO:0000256" key="7">
    <source>
        <dbReference type="ARBA" id="ARBA00022807"/>
    </source>
</evidence>
<dbReference type="GO" id="GO:0000166">
    <property type="term" value="F:nucleotide binding"/>
    <property type="evidence" value="ECO:0007669"/>
    <property type="project" value="UniProtKB-KW"/>
</dbReference>
<dbReference type="Pfam" id="PF00680">
    <property type="entry name" value="RdRP_1"/>
    <property type="match status" value="1"/>
</dbReference>
<feature type="coiled-coil region" evidence="10">
    <location>
        <begin position="246"/>
        <end position="277"/>
    </location>
</feature>
<accession>A0AAU6SJ92</accession>
<keyword evidence="9" id="KW-0693">Viral RNA replication</keyword>
<evidence type="ECO:0000256" key="11">
    <source>
        <dbReference type="SAM" id="MobiDB-lite"/>
    </source>
</evidence>
<dbReference type="Gene3D" id="3.30.70.270">
    <property type="match status" value="1"/>
</dbReference>
<keyword evidence="12" id="KW-0472">Membrane</keyword>
<comment type="subcellular location">
    <subcellularLocation>
        <location evidence="1">Virion</location>
    </subcellularLocation>
</comment>
<evidence type="ECO:0000313" key="14">
    <source>
        <dbReference type="EMBL" id="WZW72549.1"/>
    </source>
</evidence>
<dbReference type="Pfam" id="PF00915">
    <property type="entry name" value="Calici_coat"/>
    <property type="match status" value="1"/>
</dbReference>
<evidence type="ECO:0000256" key="4">
    <source>
        <dbReference type="ARBA" id="ARBA00022695"/>
    </source>
</evidence>
<dbReference type="GO" id="GO:0003723">
    <property type="term" value="F:RNA binding"/>
    <property type="evidence" value="ECO:0007669"/>
    <property type="project" value="InterPro"/>
</dbReference>
<dbReference type="Gene3D" id="2.60.120.590">
    <property type="entry name" value="Alpha-ketoglutarate-dependent dioxygenase AlkB-like"/>
    <property type="match status" value="1"/>
</dbReference>
<feature type="domain" description="Fe2OG dioxygenase" evidence="13">
    <location>
        <begin position="1241"/>
        <end position="1347"/>
    </location>
</feature>
<dbReference type="InterPro" id="IPR029053">
    <property type="entry name" value="Viral_coat"/>
</dbReference>
<sequence>MTTKQTNVSEDVRMKELIARGRKIFQAKRDKDGENPSWLRMIESFLSRDGMKNNIEVDVETGEYVSKDPVFSKICHILNVVEGAPITSIAEIIFSLSDPHAHATTVHAELWKLFEIILPTTAIVKSLNLVVEVAPIAVKLFADAFERPVLQNWERTSEGFLKKYLGLDFDLPDWVLDLVAFVISILIALFGTVFTFANGALSKIINNFGNTCRDFNNIRNLFTHSSATFSTFASDLIGTIVGKQFITEEDAAYNALMKRLEDLNIKIREQVNSLLQDPTSLAEGENVIASANATIKECDEIRIALAKTKKNTLNARPILDSINDRMKSLLQIVADVRAVVHAQCRPEPTVTWFTGDPGVGKSHVLLKFRKELKGILAAPKFVVAASNEDYIMSSCKIKNLPALNGRRQCVYKMENDFIEQWQKKNAGNESRPLQGMFLNPDGTPSEFAKQKMSHDRFYKIPSLNNDLKQAKGLPEPRPVPVSFEQIVEDAVRRQKLSEIAWKQRVSSFLEENLGPGSVKERLDNLRRSNSAETVSTVSTEPELQGRAKIVQSPRIKTVLLEGMPGTGKTHLVAEALSYMKEFQQVRLHDFCNGTPLKGAVLIDDITIGSVTDFDKIVSAVHDFYDGALPDVTTLVVTANPGLYSEVCPNSEKLELFKRRCDVYSFGFRHVPWAGIKSAKRYTSKDLEKENVRYEKVVKITFGDTEVTRQQVIERILVRNEDPTRSYRWIETPVFSVMNPTYIIEVDRTFDEIMYMDATASQIMALIVKELKVVKGTYVKTYQYLDAIKENLKACNIPPDSLRGHSNYDSFVMQFNNQRIKMYTDDSCVIHFNDISLGAVVDVDDVLTFGRHVCEASELENSNLWDAPTRNMYDRLSLRANYIKLADTTEVIQQEVQQLVEESTNALQPQVLTPNIFKTCAVFGFKIVSMIGKIVSIIGVANRHNELVTRRDKTLAVNYVAEAVTEFCEEMQSERQLDGLDKTTQLATVVMDACDTIHHLTLQKQSPTERLALQNTDNMAAVDKLKNTIEQQKYNYDKDGNRILKKAVRRQNAEVPEVQKYNYDKDGNRILKKAVRRQGDLQKYNYDKDGNRILKKAVRRQMNKPDSDTESEDENHVQYMITEARKRMEKKLKTYQDIDPETESDTEKKSNRATPNDLKTWNEFMRDKGLPVSFIPLASRDCLQYQEIVNHMSKLTLEERPGRHVGYYGGAPYTYGGKTHQPQEIPSFGKDMMEMVNGYGFQANSMLINLYDGGKRSRGKRNQAGIPAHCDDEPCLDQTQPIVMVNVGEQRELTLCHKKSRKVYKIPLYNNAIFVMEPALQREYTHAIEYYRADIKHPRISFTFRKMNDPKLEIADLPTLYKTGSPNQKVLNNQAYLVQRSDDGTGKDHCLSHVIFLTDTWGIGNKHCFEHAPTNQTYIQYNNIEYTYKWLPVYDDQTKDVGVFILTGKQRPPCSNIIKYVGSAYDRSPLQGLTSVIQVGCKEASVARNVTLRQHVTMTFSSANGTSSSSLNLIEGQGVLQDISTVCRVTKKGDCGSPWMLDCLYHERPLIAIHSAGDRGGRVYGAVLLIEHILKAKERLEQPVELQMRTEQGVLLIEADGIMPVDAEHVEDAAILSEVCDVIGQTTQKLPNPNKTKFTRSPFHVEDSTIEDLIGDQYSPAVFSMNDPRIHPDYDGHVKYDAQLKWVFGQPENNVTREEIIECIEELADYAIAEMCKNNCTTGIEKITTTKAINGLDKERFPHSNPINRRSSPGYPYITQGYTSKMKFLEFDECAQIWTLNKQDGRAVTNNIAHLTDCCRKGRKAGVVFMSCQKDEAVKDKKVWGNPPKTRSFAAGPLHLNLLWRKYFLTAEQNCNNISGTSFFTGGLDPGSEGWHAMVTSMLEVGTHGFDEDTPSYDAHMMNEFLEEQWRFYDKIYQRFDPKWTPDDAKVRKGIYMQMANPLITLNDLIVKMSGHVSGKPATRTDNDVYNAVLKLMCWKEFARRVHADEICLTDKQKHSIQPTWASYCKHVCSKFGGDDHVCTVVKWLTPYWNFATFKKLMMEVWGVEITDAQKSSEDYTVRPLAELEFLKRYSYINNGFWRGRLHIESFDKLMNWTRCRKQRYPYEAEFGPIILPDEMESEVDAIMREAVLYGPDFYERIYNHMRERLDEFGINIALKTWNEYNTELYVPLSREGFGFENLSLSSHPSFELTPTMSNTALQGTDGGMVGGTTAAGASPEMPLDPDNQNPVRGPELVATAGRMNTVDMHMLAHKFRLDLIKWTPTQLPGTILGNWKNHPSIHPFTRLIANHYLYWAGSFKLTFTICGSGLVGGRLRFIRVPPHITDEQIRNYSVNDLSYYDGFDLDPKSLLTISIPFEDINRQKMHVMSDDLSIADAFGSRILVIVYGQLQAQIGDNNGLSVIVEVEMMQDFVISTFVPKMLNTPTMSFDWLSFGGKNETLTYGDRKVYQIMVREGTMRVAKQGFNLCRRSGGEYWYKNSSFDPALRTSFTRYIESSFFPTTGSRKSYVVDDNWTRDWNGGSLGVPGQWKFCYAEAGNAASVKTLGYSTDGENGPKENEITVYKFSEEPAPLWLYYSASYEDEGLEFAPLNNERIIAFGISYHNPDGIQPASSKKYVYPALQCTQLGMRLGQNGKMDPQTSHILAVSDSESGAVVMYAKLYPEGIMTTNAGTDAMTLPTTLRFTYLSTGLRTDQIPTNTPVMRADLRALAKETRRSKLTIKNCEPESEQ</sequence>
<dbReference type="PANTHER" id="PTHR31212">
    <property type="entry name" value="ALPHA-KETOGLUTARATE-DEPENDENT DIOXYGENASE ALKB HOMOLOG 3"/>
    <property type="match status" value="1"/>
</dbReference>
<name>A0AAU6SJ92_9VIRU</name>
<dbReference type="Gene3D" id="1.20.960.20">
    <property type="match status" value="1"/>
</dbReference>
<evidence type="ECO:0000256" key="12">
    <source>
        <dbReference type="SAM" id="Phobius"/>
    </source>
</evidence>
<dbReference type="InterPro" id="IPR004005">
    <property type="entry name" value="Calicivirus_coat"/>
</dbReference>
<keyword evidence="5" id="KW-0547">Nucleotide-binding</keyword>
<dbReference type="Gene3D" id="2.180.10.10">
    <property type="entry name" value="RHS repeat-associated core"/>
    <property type="match status" value="1"/>
</dbReference>
<dbReference type="GO" id="GO:0008234">
    <property type="term" value="F:cysteine-type peptidase activity"/>
    <property type="evidence" value="ECO:0007669"/>
    <property type="project" value="UniProtKB-KW"/>
</dbReference>
<keyword evidence="2" id="KW-0645">Protease</keyword>
<dbReference type="GO" id="GO:0006508">
    <property type="term" value="P:proteolysis"/>
    <property type="evidence" value="ECO:0007669"/>
    <property type="project" value="UniProtKB-KW"/>
</dbReference>
<feature type="transmembrane region" description="Helical" evidence="12">
    <location>
        <begin position="174"/>
        <end position="197"/>
    </location>
</feature>
<dbReference type="InterPro" id="IPR005123">
    <property type="entry name" value="Oxoglu/Fe-dep_dioxygenase_dom"/>
</dbReference>
<dbReference type="InterPro" id="IPR027450">
    <property type="entry name" value="AlkB-like"/>
</dbReference>
<dbReference type="Gene3D" id="2.60.120.20">
    <property type="match status" value="1"/>
</dbReference>
<evidence type="ECO:0000256" key="1">
    <source>
        <dbReference type="ARBA" id="ARBA00004328"/>
    </source>
</evidence>
<evidence type="ECO:0000256" key="10">
    <source>
        <dbReference type="SAM" id="Coils"/>
    </source>
</evidence>
<organism evidence="14">
    <name type="scientific">Huajieling virus</name>
    <dbReference type="NCBI Taxonomy" id="3141826"/>
    <lineage>
        <taxon>Viruses</taxon>
        <taxon>Riboviria</taxon>
    </lineage>
</organism>
<keyword evidence="6" id="KW-0378">Hydrolase</keyword>
<dbReference type="GO" id="GO:0003968">
    <property type="term" value="F:RNA-directed RNA polymerase activity"/>
    <property type="evidence" value="ECO:0007669"/>
    <property type="project" value="InterPro"/>
</dbReference>
<evidence type="ECO:0000259" key="13">
    <source>
        <dbReference type="PROSITE" id="PS51471"/>
    </source>
</evidence>
<evidence type="ECO:0000256" key="5">
    <source>
        <dbReference type="ARBA" id="ARBA00022741"/>
    </source>
</evidence>
<evidence type="ECO:0000256" key="3">
    <source>
        <dbReference type="ARBA" id="ARBA00022679"/>
    </source>
</evidence>